<feature type="domain" description="4Fe4S-binding SPASM" evidence="1">
    <location>
        <begin position="24"/>
        <end position="84"/>
    </location>
</feature>
<dbReference type="InterPro" id="IPR013785">
    <property type="entry name" value="Aldolase_TIM"/>
</dbReference>
<protein>
    <recommendedName>
        <fullName evidence="1">4Fe4S-binding SPASM domain-containing protein</fullName>
    </recommendedName>
</protein>
<dbReference type="EMBL" id="FR695877">
    <property type="protein sequence ID" value="CBX31090.1"/>
    <property type="molecule type" value="Genomic_DNA"/>
</dbReference>
<sequence length="269" mass="29762">METTILNKEYSCNAYSEKNNPVFCMRHGFSCVITSYGYVLPCPGLQIPLGNIRFQKISDIIKDSEIYSDLRNYKNKIKGPCGICEKAGICYGCRGRSYLVTGDYLASDPICERNEKHRKDIISLPLPLDGIIPQMPPMKLIDTIEILGERSAGCSVLIREGVPFAEKDGSIDNVAYLEMMAQAIAALNGFRNMETSDTAPEGYLLGAKKLIIKSKARIGEKLSVFVFKYAKFGGFGIVKGIVKRDNEVLALGEIKIWHNNDQESGAGDQ</sequence>
<dbReference type="PANTHER" id="PTHR11228:SF27">
    <property type="entry name" value="GLYCYL-RADICAL ENZYME ACTIVATING ENZYME MJ1227-RELATED"/>
    <property type="match status" value="1"/>
</dbReference>
<name>E1YLV7_9BACT</name>
<organism evidence="2">
    <name type="scientific">uncultured Desulfobacterium sp</name>
    <dbReference type="NCBI Taxonomy" id="201089"/>
    <lineage>
        <taxon>Bacteria</taxon>
        <taxon>Pseudomonadati</taxon>
        <taxon>Thermodesulfobacteriota</taxon>
        <taxon>Desulfobacteria</taxon>
        <taxon>Desulfobacterales</taxon>
        <taxon>Desulfobacteriaceae</taxon>
        <taxon>Desulfobacterium</taxon>
        <taxon>environmental samples</taxon>
    </lineage>
</organism>
<dbReference type="Pfam" id="PF13186">
    <property type="entry name" value="SPASM"/>
    <property type="match status" value="1"/>
</dbReference>
<dbReference type="PANTHER" id="PTHR11228">
    <property type="entry name" value="RADICAL SAM DOMAIN PROTEIN"/>
    <property type="match status" value="1"/>
</dbReference>
<dbReference type="AlphaFoldDB" id="E1YLV7"/>
<evidence type="ECO:0000259" key="1">
    <source>
        <dbReference type="Pfam" id="PF13186"/>
    </source>
</evidence>
<evidence type="ECO:0000313" key="2">
    <source>
        <dbReference type="EMBL" id="CBX31090.1"/>
    </source>
</evidence>
<reference evidence="2" key="1">
    <citation type="journal article" date="2011" name="Environ. Microbiol.">
        <title>Genomic insights into the metabolic potential of the polycyclic aromatic hydrocarbon degrading sulfate-reducing Deltaproteobacterium N47.</title>
        <authorList>
            <person name="Bergmann F."/>
            <person name="Selesi D."/>
            <person name="Weinmaier T."/>
            <person name="Tischler P."/>
            <person name="Rattei T."/>
            <person name="Meckenstock R.U."/>
        </authorList>
    </citation>
    <scope>NUCLEOTIDE SEQUENCE</scope>
</reference>
<dbReference type="Gene3D" id="3.10.129.10">
    <property type="entry name" value="Hotdog Thioesterase"/>
    <property type="match status" value="1"/>
</dbReference>
<dbReference type="InterPro" id="IPR016776">
    <property type="entry name" value="ApeP-like_dehydratase"/>
</dbReference>
<proteinExistence type="predicted"/>
<dbReference type="Pfam" id="PF22817">
    <property type="entry name" value="ApeP-like"/>
    <property type="match status" value="1"/>
</dbReference>
<dbReference type="InterPro" id="IPR023885">
    <property type="entry name" value="4Fe4S-binding_SPASM_dom"/>
</dbReference>
<dbReference type="InterPro" id="IPR050377">
    <property type="entry name" value="Radical_SAM_PqqE_MftC-like"/>
</dbReference>
<dbReference type="SUPFAM" id="SSF54637">
    <property type="entry name" value="Thioesterase/thiol ester dehydrase-isomerase"/>
    <property type="match status" value="1"/>
</dbReference>
<dbReference type="Gene3D" id="3.20.20.70">
    <property type="entry name" value="Aldolase class I"/>
    <property type="match status" value="1"/>
</dbReference>
<dbReference type="InterPro" id="IPR058240">
    <property type="entry name" value="rSAM_sf"/>
</dbReference>
<gene>
    <name evidence="2" type="ORF">N47_E46020</name>
</gene>
<accession>E1YLV7</accession>
<dbReference type="InterPro" id="IPR029069">
    <property type="entry name" value="HotDog_dom_sf"/>
</dbReference>
<dbReference type="SUPFAM" id="SSF102114">
    <property type="entry name" value="Radical SAM enzymes"/>
    <property type="match status" value="1"/>
</dbReference>
<dbReference type="NCBIfam" id="TIGR04085">
    <property type="entry name" value="rSAM_more_4Fe4S"/>
    <property type="match status" value="1"/>
</dbReference>